<dbReference type="PROSITE" id="PS51078">
    <property type="entry name" value="ICLR_ED"/>
    <property type="match status" value="1"/>
</dbReference>
<dbReference type="InterPro" id="IPR050707">
    <property type="entry name" value="HTH_MetabolicPath_Reg"/>
</dbReference>
<dbReference type="SUPFAM" id="SSF46785">
    <property type="entry name" value="Winged helix' DNA-binding domain"/>
    <property type="match status" value="1"/>
</dbReference>
<dbReference type="Proteomes" id="UP000193710">
    <property type="component" value="Unassembled WGS sequence"/>
</dbReference>
<dbReference type="GO" id="GO:0045892">
    <property type="term" value="P:negative regulation of DNA-templated transcription"/>
    <property type="evidence" value="ECO:0007669"/>
    <property type="project" value="TreeGrafter"/>
</dbReference>
<dbReference type="PANTHER" id="PTHR30136">
    <property type="entry name" value="HELIX-TURN-HELIX TRANSCRIPTIONAL REGULATOR, ICLR FAMILY"/>
    <property type="match status" value="1"/>
</dbReference>
<dbReference type="HOGENOM" id="CLU_062618_7_0_11"/>
<dbReference type="OrthoDB" id="60629at2"/>
<keyword evidence="7" id="KW-1185">Reference proteome</keyword>
<sequence length="274" mass="29271">MVMQHDPLAAVEAAALFARDPDYLLQDARATREPVAQRIVLTLEACASKKGAMTIMELVQATGLAKTTVHRMCWKLVELGLLEHSADGFSVGSKMFALAAANPRISQLRIAAIPHLVELQRRTGAMSNIAILSNGRALVIDGLFTTGSVQTLRLIGHALPLHCTALGKAIAAQFEPEERDRLLFSKGPLARATRNTLVQPGLLRQHIQRVAETGIAVADRDFLPDIKAVAAGFRLRDGGAAAIGVLEAWNSPTLHNAPLAVAAAAAALHRELSQ</sequence>
<dbReference type="EMBL" id="HG964446">
    <property type="protein sequence ID" value="CDO86168.1"/>
    <property type="molecule type" value="Genomic_DNA"/>
</dbReference>
<feature type="domain" description="IclR-ED" evidence="4">
    <location>
        <begin position="94"/>
        <end position="274"/>
    </location>
</feature>
<evidence type="ECO:0000313" key="5">
    <source>
        <dbReference type="EMBL" id="CDO86168.1"/>
    </source>
</evidence>
<evidence type="ECO:0000256" key="2">
    <source>
        <dbReference type="ARBA" id="ARBA00023125"/>
    </source>
</evidence>
<keyword evidence="3" id="KW-0804">Transcription</keyword>
<dbReference type="PANTHER" id="PTHR30136:SF24">
    <property type="entry name" value="HTH-TYPE TRANSCRIPTIONAL REPRESSOR ALLR"/>
    <property type="match status" value="1"/>
</dbReference>
<dbReference type="Pfam" id="PF01614">
    <property type="entry name" value="IclR_C"/>
    <property type="match status" value="1"/>
</dbReference>
<keyword evidence="1" id="KW-0805">Transcription regulation</keyword>
<evidence type="ECO:0000313" key="6">
    <source>
        <dbReference type="EMBL" id="ORW99102.1"/>
    </source>
</evidence>
<reference evidence="6 7" key="3">
    <citation type="submission" date="2016-01" db="EMBL/GenBank/DDBJ databases">
        <title>The new phylogeny of the genus Mycobacterium.</title>
        <authorList>
            <person name="Tarcisio F."/>
            <person name="Conor M."/>
            <person name="Antonella G."/>
            <person name="Elisabetta G."/>
            <person name="Giulia F.S."/>
            <person name="Sara T."/>
            <person name="Anna F."/>
            <person name="Clotilde B."/>
            <person name="Roberto B."/>
            <person name="Veronica D.S."/>
            <person name="Fabio R."/>
            <person name="Monica P."/>
            <person name="Olivier J."/>
            <person name="Enrico T."/>
            <person name="Nicola S."/>
        </authorList>
    </citation>
    <scope>NUCLEOTIDE SEQUENCE [LARGE SCALE GENOMIC DNA]</scope>
    <source>
        <strain evidence="6 7">DSM 44626</strain>
    </source>
</reference>
<proteinExistence type="predicted"/>
<dbReference type="InterPro" id="IPR029016">
    <property type="entry name" value="GAF-like_dom_sf"/>
</dbReference>
<dbReference type="EMBL" id="LQPY01000042">
    <property type="protein sequence ID" value="ORW99102.1"/>
    <property type="molecule type" value="Genomic_DNA"/>
</dbReference>
<dbReference type="GO" id="GO:0003700">
    <property type="term" value="F:DNA-binding transcription factor activity"/>
    <property type="evidence" value="ECO:0007669"/>
    <property type="project" value="TreeGrafter"/>
</dbReference>
<evidence type="ECO:0000313" key="7">
    <source>
        <dbReference type="Proteomes" id="UP000193710"/>
    </source>
</evidence>
<reference evidence="5" key="1">
    <citation type="journal article" date="2014" name="Genome Announc.">
        <title>Draft Genome Sequence of Mycobacterium triplex DSM 44626.</title>
        <authorList>
            <person name="Sassi M."/>
            <person name="Croce O."/>
            <person name="Robert C."/>
            <person name="Raoult D."/>
            <person name="Drancourt M."/>
        </authorList>
    </citation>
    <scope>NUCLEOTIDE SEQUENCE [LARGE SCALE GENOMIC DNA]</scope>
    <source>
        <strain evidence="5">DSM 44626</strain>
    </source>
</reference>
<dbReference type="STRING" id="47839.BN973_00509"/>
<name>A0A024JSH9_9MYCO</name>
<dbReference type="SUPFAM" id="SSF55781">
    <property type="entry name" value="GAF domain-like"/>
    <property type="match status" value="1"/>
</dbReference>
<dbReference type="Gene3D" id="1.10.10.10">
    <property type="entry name" value="Winged helix-like DNA-binding domain superfamily/Winged helix DNA-binding domain"/>
    <property type="match status" value="1"/>
</dbReference>
<organism evidence="5">
    <name type="scientific">Mycobacterium triplex</name>
    <dbReference type="NCBI Taxonomy" id="47839"/>
    <lineage>
        <taxon>Bacteria</taxon>
        <taxon>Bacillati</taxon>
        <taxon>Actinomycetota</taxon>
        <taxon>Actinomycetes</taxon>
        <taxon>Mycobacteriales</taxon>
        <taxon>Mycobacteriaceae</taxon>
        <taxon>Mycobacterium</taxon>
        <taxon>Mycobacterium simiae complex</taxon>
    </lineage>
</organism>
<gene>
    <name evidence="6" type="ORF">AWC29_29430</name>
    <name evidence="5" type="ORF">BN973_00509</name>
</gene>
<evidence type="ECO:0000256" key="3">
    <source>
        <dbReference type="ARBA" id="ARBA00023163"/>
    </source>
</evidence>
<dbReference type="GO" id="GO:0003677">
    <property type="term" value="F:DNA binding"/>
    <property type="evidence" value="ECO:0007669"/>
    <property type="project" value="UniProtKB-KW"/>
</dbReference>
<dbReference type="SMART" id="SM00346">
    <property type="entry name" value="HTH_ICLR"/>
    <property type="match status" value="1"/>
</dbReference>
<evidence type="ECO:0000259" key="4">
    <source>
        <dbReference type="PROSITE" id="PS51078"/>
    </source>
</evidence>
<dbReference type="AlphaFoldDB" id="A0A024JSH9"/>
<dbReference type="RefSeq" id="WP_036465674.1">
    <property type="nucleotide sequence ID" value="NZ_HG964446.1"/>
</dbReference>
<reference evidence="5" key="2">
    <citation type="submission" date="2014-04" db="EMBL/GenBank/DDBJ databases">
        <authorList>
            <person name="Urmite Genomes U."/>
        </authorList>
    </citation>
    <scope>NUCLEOTIDE SEQUENCE</scope>
    <source>
        <strain evidence="5">DSM 44626</strain>
    </source>
</reference>
<dbReference type="InterPro" id="IPR005471">
    <property type="entry name" value="Tscrpt_reg_IclR_N"/>
</dbReference>
<dbReference type="InterPro" id="IPR036390">
    <property type="entry name" value="WH_DNA-bd_sf"/>
</dbReference>
<dbReference type="Gene3D" id="3.30.450.40">
    <property type="match status" value="1"/>
</dbReference>
<dbReference type="Proteomes" id="UP000028880">
    <property type="component" value="Unassembled WGS sequence"/>
</dbReference>
<keyword evidence="2" id="KW-0238">DNA-binding</keyword>
<dbReference type="Pfam" id="PF09339">
    <property type="entry name" value="HTH_IclR"/>
    <property type="match status" value="1"/>
</dbReference>
<dbReference type="InterPro" id="IPR036388">
    <property type="entry name" value="WH-like_DNA-bd_sf"/>
</dbReference>
<protein>
    <submittedName>
        <fullName evidence="5">Regulatory protein</fullName>
    </submittedName>
</protein>
<evidence type="ECO:0000256" key="1">
    <source>
        <dbReference type="ARBA" id="ARBA00023015"/>
    </source>
</evidence>
<accession>A0A024JSH9</accession>
<dbReference type="InterPro" id="IPR014757">
    <property type="entry name" value="Tscrpt_reg_IclR_C"/>
</dbReference>